<dbReference type="Proteomes" id="UP000426246">
    <property type="component" value="Chromosome"/>
</dbReference>
<dbReference type="InterPro" id="IPR023393">
    <property type="entry name" value="START-like_dom_sf"/>
</dbReference>
<evidence type="ECO:0000256" key="1">
    <source>
        <dbReference type="ARBA" id="ARBA00006817"/>
    </source>
</evidence>
<evidence type="ECO:0000259" key="2">
    <source>
        <dbReference type="Pfam" id="PF08327"/>
    </source>
</evidence>
<keyword evidence="4" id="KW-1185">Reference proteome</keyword>
<feature type="domain" description="Activator of Hsp90 ATPase homologue 1/2-like C-terminal" evidence="2">
    <location>
        <begin position="15"/>
        <end position="142"/>
    </location>
</feature>
<comment type="similarity">
    <text evidence="1">Belongs to the AHA1 family.</text>
</comment>
<gene>
    <name evidence="3" type="ORF">EHS13_29390</name>
</gene>
<dbReference type="RefSeq" id="WP_155703815.1">
    <property type="nucleotide sequence ID" value="NZ_CP034235.1"/>
</dbReference>
<protein>
    <recommendedName>
        <fullName evidence="2">Activator of Hsp90 ATPase homologue 1/2-like C-terminal domain-containing protein</fullName>
    </recommendedName>
</protein>
<organism evidence="3 4">
    <name type="scientific">Paenibacillus psychroresistens</name>
    <dbReference type="NCBI Taxonomy" id="1778678"/>
    <lineage>
        <taxon>Bacteria</taxon>
        <taxon>Bacillati</taxon>
        <taxon>Bacillota</taxon>
        <taxon>Bacilli</taxon>
        <taxon>Bacillales</taxon>
        <taxon>Paenibacillaceae</taxon>
        <taxon>Paenibacillus</taxon>
    </lineage>
</organism>
<dbReference type="OrthoDB" id="2734459at2"/>
<proteinExistence type="inferred from homology"/>
<dbReference type="Pfam" id="PF08327">
    <property type="entry name" value="AHSA1"/>
    <property type="match status" value="1"/>
</dbReference>
<dbReference type="Gene3D" id="3.30.530.20">
    <property type="match status" value="1"/>
</dbReference>
<dbReference type="KEGG" id="ppsc:EHS13_29390"/>
<dbReference type="SUPFAM" id="SSF55961">
    <property type="entry name" value="Bet v1-like"/>
    <property type="match status" value="1"/>
</dbReference>
<dbReference type="AlphaFoldDB" id="A0A6B8RTS1"/>
<accession>A0A6B8RTS1</accession>
<dbReference type="EMBL" id="CP034235">
    <property type="protein sequence ID" value="QGQ98706.1"/>
    <property type="molecule type" value="Genomic_DNA"/>
</dbReference>
<sequence>MLEQITVVRSIFIQASQERVWKAVTEAEQLSKWYSPGSPWEIPLLQVGETAYFHHSPNSYHVGTEVVTMQATIEIVDAPNRFALRWELDSTDVVMITTFILVKENDGTRVTITETGYETREQAKPTEAGYAMSLENLQAHLEGKSLPH</sequence>
<reference evidence="4" key="1">
    <citation type="submission" date="2018-11" db="EMBL/GenBank/DDBJ databases">
        <title>Complete genome sequence of Paenibacillus sp. ML311-T8.</title>
        <authorList>
            <person name="Nam Y.-D."/>
            <person name="Kang J."/>
            <person name="Chung W.-H."/>
            <person name="Park Y.S."/>
        </authorList>
    </citation>
    <scope>NUCLEOTIDE SEQUENCE [LARGE SCALE GENOMIC DNA]</scope>
    <source>
        <strain evidence="4">ML311-T8</strain>
    </source>
</reference>
<name>A0A6B8RTS1_9BACL</name>
<evidence type="ECO:0000313" key="4">
    <source>
        <dbReference type="Proteomes" id="UP000426246"/>
    </source>
</evidence>
<dbReference type="InterPro" id="IPR013538">
    <property type="entry name" value="ASHA1/2-like_C"/>
</dbReference>
<evidence type="ECO:0000313" key="3">
    <source>
        <dbReference type="EMBL" id="QGQ98706.1"/>
    </source>
</evidence>